<evidence type="ECO:0000256" key="7">
    <source>
        <dbReference type="ARBA" id="ARBA00022989"/>
    </source>
</evidence>
<evidence type="ECO:0000256" key="8">
    <source>
        <dbReference type="ARBA" id="ARBA00023136"/>
    </source>
</evidence>
<dbReference type="InterPro" id="IPR038404">
    <property type="entry name" value="TRAP_DctP_sf"/>
</dbReference>
<dbReference type="Gene3D" id="3.40.190.170">
    <property type="entry name" value="Bacterial extracellular solute-binding protein, family 7"/>
    <property type="match status" value="1"/>
</dbReference>
<evidence type="ECO:0000259" key="10">
    <source>
        <dbReference type="Pfam" id="PF04290"/>
    </source>
</evidence>
<dbReference type="Proteomes" id="UP001642464">
    <property type="component" value="Unassembled WGS sequence"/>
</dbReference>
<name>A0ABP0HFM8_9DINO</name>
<keyword evidence="7 9" id="KW-1133">Transmembrane helix</keyword>
<keyword evidence="5 9" id="KW-0812">Transmembrane</keyword>
<feature type="transmembrane region" description="Helical" evidence="9">
    <location>
        <begin position="319"/>
        <end position="341"/>
    </location>
</feature>
<evidence type="ECO:0000256" key="2">
    <source>
        <dbReference type="ARBA" id="ARBA00009023"/>
    </source>
</evidence>
<dbReference type="NCBIfam" id="NF037995">
    <property type="entry name" value="TRAP_S1"/>
    <property type="match status" value="1"/>
</dbReference>
<dbReference type="EMBL" id="CAXAMM010000792">
    <property type="protein sequence ID" value="CAK8988962.1"/>
    <property type="molecule type" value="Genomic_DNA"/>
</dbReference>
<evidence type="ECO:0000256" key="5">
    <source>
        <dbReference type="ARBA" id="ARBA00022692"/>
    </source>
</evidence>
<comment type="similarity">
    <text evidence="2">Belongs to the bacterial solute-binding protein 7 family.</text>
</comment>
<evidence type="ECO:0000313" key="11">
    <source>
        <dbReference type="EMBL" id="CAK8988962.1"/>
    </source>
</evidence>
<evidence type="ECO:0000256" key="9">
    <source>
        <dbReference type="SAM" id="Phobius"/>
    </source>
</evidence>
<gene>
    <name evidence="11" type="ORF">SCF082_LOCUS1605</name>
</gene>
<keyword evidence="6" id="KW-0732">Signal</keyword>
<comment type="subcellular location">
    <subcellularLocation>
        <location evidence="1">Cell membrane</location>
        <topology evidence="1">Multi-pass membrane protein</topology>
    </subcellularLocation>
</comment>
<feature type="transmembrane region" description="Helical" evidence="9">
    <location>
        <begin position="387"/>
        <end position="412"/>
    </location>
</feature>
<dbReference type="Pfam" id="PF03480">
    <property type="entry name" value="DctP"/>
    <property type="match status" value="1"/>
</dbReference>
<evidence type="ECO:0000313" key="12">
    <source>
        <dbReference type="Proteomes" id="UP001642464"/>
    </source>
</evidence>
<keyword evidence="4" id="KW-1003">Cell membrane</keyword>
<protein>
    <submittedName>
        <fullName evidence="11">C4-dicarboxylate-binding periplasmic protein DctP</fullName>
    </submittedName>
</protein>
<evidence type="ECO:0000256" key="6">
    <source>
        <dbReference type="ARBA" id="ARBA00022729"/>
    </source>
</evidence>
<dbReference type="InterPro" id="IPR004682">
    <property type="entry name" value="TRAP_DctP"/>
</dbReference>
<organism evidence="11 12">
    <name type="scientific">Durusdinium trenchii</name>
    <dbReference type="NCBI Taxonomy" id="1381693"/>
    <lineage>
        <taxon>Eukaryota</taxon>
        <taxon>Sar</taxon>
        <taxon>Alveolata</taxon>
        <taxon>Dinophyceae</taxon>
        <taxon>Suessiales</taxon>
        <taxon>Symbiodiniaceae</taxon>
        <taxon>Durusdinium</taxon>
    </lineage>
</organism>
<dbReference type="NCBIfam" id="TIGR00787">
    <property type="entry name" value="dctP"/>
    <property type="match status" value="1"/>
</dbReference>
<proteinExistence type="inferred from homology"/>
<dbReference type="PANTHER" id="PTHR33376:SF7">
    <property type="entry name" value="C4-DICARBOXYLATE-BINDING PROTEIN DCTB"/>
    <property type="match status" value="1"/>
</dbReference>
<feature type="domain" description="Tripartite ATP-independent periplasmic transporters DctQ component" evidence="10">
    <location>
        <begin position="327"/>
        <end position="487"/>
    </location>
</feature>
<accession>A0ABP0HFM8</accession>
<feature type="transmembrane region" description="Helical" evidence="9">
    <location>
        <begin position="353"/>
        <end position="375"/>
    </location>
</feature>
<dbReference type="InterPro" id="IPR018389">
    <property type="entry name" value="DctP_fam"/>
</dbReference>
<keyword evidence="8 9" id="KW-0472">Membrane</keyword>
<evidence type="ECO:0000256" key="3">
    <source>
        <dbReference type="ARBA" id="ARBA00022448"/>
    </source>
</evidence>
<feature type="transmembrane region" description="Helical" evidence="9">
    <location>
        <begin position="463"/>
        <end position="489"/>
    </location>
</feature>
<keyword evidence="12" id="KW-1185">Reference proteome</keyword>
<evidence type="ECO:0000256" key="4">
    <source>
        <dbReference type="ARBA" id="ARBA00022475"/>
    </source>
</evidence>
<dbReference type="Pfam" id="PF04290">
    <property type="entry name" value="DctQ"/>
    <property type="match status" value="1"/>
</dbReference>
<dbReference type="PANTHER" id="PTHR33376">
    <property type="match status" value="1"/>
</dbReference>
<sequence length="514" mass="57152">MTSSAYAADDCGDGEVIIKFSHVVAAQGHPKGEMATALANRINTEMDGKACMQVFPSSQLFDDNKVMEALLLGDVQLAAPSLSKFESYTLKYRVFDLPFLFSNMDAVTTFTKGDKGQELLGAMSDYGFVGLGYVFNGLKQFSADKPLLVPSDAKGLKFRVQTSDVAVAMIEAMGANAQKLAFKEVYGALQTGVVDGQENTWSNIYTQKFFEVQDGTTETNHQLLTYLAVTSQEWLDSLEPDVRDQFVTIFNEVADEYNARSTQINEDNKKKIEETGAVVRQLTPEQRDEWVETMKPVWDKFRDDIGQDVIDAAVLDETFIAIILALMTLVTFSQVIARYGFNSGWTGALEFTRVLFAWLILFGMSYGIKIGAHLGVDAIINLLPRRLFRLAALLGAVLTILYAALLFEAAWFGALLGLENKGSEGGAYAYIARFYKLPIGMEDLKWPAFVVEWFEVKERVPRWMPYIILPIGLALLIYRAVQAFVLILLGKKDAIIAAHEAEELVAENKDVLKD</sequence>
<dbReference type="InterPro" id="IPR055348">
    <property type="entry name" value="DctQ"/>
</dbReference>
<evidence type="ECO:0000256" key="1">
    <source>
        <dbReference type="ARBA" id="ARBA00004651"/>
    </source>
</evidence>
<reference evidence="11 12" key="1">
    <citation type="submission" date="2024-02" db="EMBL/GenBank/DDBJ databases">
        <authorList>
            <person name="Chen Y."/>
            <person name="Shah S."/>
            <person name="Dougan E. K."/>
            <person name="Thang M."/>
            <person name="Chan C."/>
        </authorList>
    </citation>
    <scope>NUCLEOTIDE SEQUENCE [LARGE SCALE GENOMIC DNA]</scope>
</reference>
<keyword evidence="3" id="KW-0813">Transport</keyword>
<comment type="caution">
    <text evidence="11">The sequence shown here is derived from an EMBL/GenBank/DDBJ whole genome shotgun (WGS) entry which is preliminary data.</text>
</comment>